<evidence type="ECO:0000259" key="3">
    <source>
        <dbReference type="Pfam" id="PF00884"/>
    </source>
</evidence>
<dbReference type="PANTHER" id="PTHR45953">
    <property type="entry name" value="IDURONATE 2-SULFATASE"/>
    <property type="match status" value="1"/>
</dbReference>
<dbReference type="RefSeq" id="WP_055660652.1">
    <property type="nucleotide sequence ID" value="NZ_CABIXC010000030.1"/>
</dbReference>
<evidence type="ECO:0000313" key="5">
    <source>
        <dbReference type="Proteomes" id="UP000095651"/>
    </source>
</evidence>
<dbReference type="GO" id="GO:0046872">
    <property type="term" value="F:metal ion binding"/>
    <property type="evidence" value="ECO:0007669"/>
    <property type="project" value="UniProtKB-KW"/>
</dbReference>
<dbReference type="SUPFAM" id="SSF53649">
    <property type="entry name" value="Alkaline phosphatase-like"/>
    <property type="match status" value="1"/>
</dbReference>
<protein>
    <submittedName>
        <fullName evidence="4">Putative sulfatase</fullName>
        <ecNumber evidence="4">3.1.6.-</ecNumber>
        <ecNumber evidence="4">3.1.6.1</ecNumber>
    </submittedName>
</protein>
<evidence type="ECO:0000256" key="1">
    <source>
        <dbReference type="ARBA" id="ARBA00022723"/>
    </source>
</evidence>
<evidence type="ECO:0000313" key="4">
    <source>
        <dbReference type="EMBL" id="CUP42396.1"/>
    </source>
</evidence>
<gene>
    <name evidence="4" type="ORF">ERS852407_05904</name>
</gene>
<accession>A0A174N3Z1</accession>
<dbReference type="GO" id="GO:0004065">
    <property type="term" value="F:arylsulfatase activity"/>
    <property type="evidence" value="ECO:0007669"/>
    <property type="project" value="UniProtKB-EC"/>
</dbReference>
<dbReference type="EMBL" id="CYZE01000030">
    <property type="protein sequence ID" value="CUP42396.1"/>
    <property type="molecule type" value="Genomic_DNA"/>
</dbReference>
<dbReference type="InterPro" id="IPR000917">
    <property type="entry name" value="Sulfatase_N"/>
</dbReference>
<dbReference type="EC" id="3.1.6.1" evidence="4"/>
<dbReference type="Pfam" id="PF00884">
    <property type="entry name" value="Sulfatase"/>
    <property type="match status" value="1"/>
</dbReference>
<proteinExistence type="predicted"/>
<dbReference type="EC" id="3.1.6.-" evidence="4"/>
<feature type="domain" description="Sulfatase N-terminal" evidence="3">
    <location>
        <begin position="3"/>
        <end position="330"/>
    </location>
</feature>
<reference evidence="4 5" key="1">
    <citation type="submission" date="2015-09" db="EMBL/GenBank/DDBJ databases">
        <authorList>
            <consortium name="Pathogen Informatics"/>
        </authorList>
    </citation>
    <scope>NUCLEOTIDE SEQUENCE [LARGE SCALE GENOMIC DNA]</scope>
    <source>
        <strain evidence="4 5">2789STDY5608850</strain>
    </source>
</reference>
<dbReference type="Gene3D" id="3.40.720.10">
    <property type="entry name" value="Alkaline Phosphatase, subunit A"/>
    <property type="match status" value="1"/>
</dbReference>
<organism evidence="4 5">
    <name type="scientific">Hungatella hathewayi</name>
    <dbReference type="NCBI Taxonomy" id="154046"/>
    <lineage>
        <taxon>Bacteria</taxon>
        <taxon>Bacillati</taxon>
        <taxon>Bacillota</taxon>
        <taxon>Clostridia</taxon>
        <taxon>Lachnospirales</taxon>
        <taxon>Lachnospiraceae</taxon>
        <taxon>Hungatella</taxon>
    </lineage>
</organism>
<sequence length="484" mass="55853">MYNLIIVTPDQMRRDYLGCYGNKEIRTPGIDGLSSEGITFENCYCAAPLCAPSRISFATSTYFSEHNHRNYWSAISADVPNLVTQLKKKGYRTGMYGKNHLFLYDDLERIWDGLDEICLGNYDGHEEYTHSWSSFRLEQDHRFNITGRLTDEAISFIEENIEKPFFTWINYQDPHPAFTCPPPYDTMYDPDNIVPGEDWYFRDESEEGTGEPVRSKVWRTHSEMDLCTDEDYRNAAARYMGQITYVDDCVERLLTYLKERGLEETSVVLFFSDHGELLGSHHMMHKIPVFYDCLTRIPVILKYPGCQKGVRFQGLVEEIDLVPTLLELLSVNIPDTMCGQSFYSSLKEGKYEEWRETILCEAGGGAPTYKQPVEGLKLLAPHAPTSFGPGAMVRKGNYKLSIYHDDQGELYRIDSDPRELHNLYDDPEYAGIRQELTLILLKRVLGVKVRETGRTAWNFEEYGQDVRFEPLEMAGPIRDVRFSD</sequence>
<dbReference type="Proteomes" id="UP000095651">
    <property type="component" value="Unassembled WGS sequence"/>
</dbReference>
<dbReference type="GO" id="GO:0005737">
    <property type="term" value="C:cytoplasm"/>
    <property type="evidence" value="ECO:0007669"/>
    <property type="project" value="TreeGrafter"/>
</dbReference>
<dbReference type="PANTHER" id="PTHR45953:SF1">
    <property type="entry name" value="IDURONATE 2-SULFATASE"/>
    <property type="match status" value="1"/>
</dbReference>
<keyword evidence="2 4" id="KW-0378">Hydrolase</keyword>
<keyword evidence="1" id="KW-0479">Metal-binding</keyword>
<evidence type="ECO:0000256" key="2">
    <source>
        <dbReference type="ARBA" id="ARBA00022801"/>
    </source>
</evidence>
<dbReference type="InterPro" id="IPR017850">
    <property type="entry name" value="Alkaline_phosphatase_core_sf"/>
</dbReference>
<name>A0A174N3Z1_9FIRM</name>
<dbReference type="AlphaFoldDB" id="A0A174N3Z1"/>